<dbReference type="FunFam" id="3.30.420.40:FF:000029">
    <property type="entry name" value="Actin-related protein 3"/>
    <property type="match status" value="1"/>
</dbReference>
<name>A0A9P3PRN0_LYOSH</name>
<keyword evidence="9" id="KW-0547">Nucleotide-binding</keyword>
<comment type="similarity">
    <text evidence="4">Belongs to the SELO family.</text>
</comment>
<keyword evidence="6" id="KW-0808">Transferase</keyword>
<dbReference type="Gene3D" id="3.90.640.10">
    <property type="entry name" value="Actin, Chain A, domain 4"/>
    <property type="match status" value="1"/>
</dbReference>
<reference evidence="16" key="1">
    <citation type="submission" date="2022-07" db="EMBL/GenBank/DDBJ databases">
        <title>The genome of Lyophyllum shimeji provides insight into the initial evolution of ectomycorrhizal fungal genome.</title>
        <authorList>
            <person name="Kobayashi Y."/>
            <person name="Shibata T."/>
            <person name="Hirakawa H."/>
            <person name="Shigenobu S."/>
            <person name="Nishiyama T."/>
            <person name="Yamada A."/>
            <person name="Hasebe M."/>
            <person name="Kawaguchi M."/>
        </authorList>
    </citation>
    <scope>NUCLEOTIDE SEQUENCE</scope>
    <source>
        <strain evidence="16">AT787</strain>
    </source>
</reference>
<keyword evidence="7" id="KW-0548">Nucleotidyltransferase</keyword>
<evidence type="ECO:0000256" key="14">
    <source>
        <dbReference type="ARBA" id="ARBA00031547"/>
    </source>
</evidence>
<accession>A0A9P3PRN0</accession>
<evidence type="ECO:0000256" key="1">
    <source>
        <dbReference type="ARBA" id="ARBA00001946"/>
    </source>
</evidence>
<keyword evidence="8" id="KW-0479">Metal-binding</keyword>
<protein>
    <recommendedName>
        <fullName evidence="14">Selenoprotein O</fullName>
    </recommendedName>
</protein>
<dbReference type="InterPro" id="IPR020902">
    <property type="entry name" value="Actin/actin-like_CS"/>
</dbReference>
<feature type="region of interest" description="Disordered" evidence="15">
    <location>
        <begin position="676"/>
        <end position="696"/>
    </location>
</feature>
<proteinExistence type="inferred from homology"/>
<evidence type="ECO:0000256" key="11">
    <source>
        <dbReference type="ARBA" id="ARBA00022842"/>
    </source>
</evidence>
<evidence type="ECO:0000256" key="4">
    <source>
        <dbReference type="ARBA" id="ARBA00009747"/>
    </source>
</evidence>
<dbReference type="InterPro" id="IPR004000">
    <property type="entry name" value="Actin"/>
</dbReference>
<dbReference type="PANTHER" id="PTHR32057">
    <property type="entry name" value="PROTEIN ADENYLYLTRANSFERASE SELO, MITOCHONDRIAL"/>
    <property type="match status" value="1"/>
</dbReference>
<keyword evidence="12" id="KW-0009">Actin-binding</keyword>
<dbReference type="Pfam" id="PF02696">
    <property type="entry name" value="SelO"/>
    <property type="match status" value="2"/>
</dbReference>
<dbReference type="GO" id="GO:0046872">
    <property type="term" value="F:metal ion binding"/>
    <property type="evidence" value="ECO:0007669"/>
    <property type="project" value="UniProtKB-KW"/>
</dbReference>
<evidence type="ECO:0000256" key="2">
    <source>
        <dbReference type="ARBA" id="ARBA00004245"/>
    </source>
</evidence>
<evidence type="ECO:0000256" key="15">
    <source>
        <dbReference type="SAM" id="MobiDB-lite"/>
    </source>
</evidence>
<keyword evidence="17" id="KW-1185">Reference proteome</keyword>
<evidence type="ECO:0000256" key="12">
    <source>
        <dbReference type="ARBA" id="ARBA00023203"/>
    </source>
</evidence>
<dbReference type="Gene3D" id="3.30.420.40">
    <property type="match status" value="2"/>
</dbReference>
<dbReference type="PANTHER" id="PTHR32057:SF14">
    <property type="entry name" value="PROTEIN ADENYLYLTRANSFERASE SELO, MITOCHONDRIAL"/>
    <property type="match status" value="1"/>
</dbReference>
<keyword evidence="11" id="KW-0460">Magnesium</keyword>
<dbReference type="PROSITE" id="PS01132">
    <property type="entry name" value="ACTINS_ACT_LIKE"/>
    <property type="match status" value="1"/>
</dbReference>
<dbReference type="GO" id="GO:0003779">
    <property type="term" value="F:actin binding"/>
    <property type="evidence" value="ECO:0007669"/>
    <property type="project" value="UniProtKB-KW"/>
</dbReference>
<dbReference type="Proteomes" id="UP001063166">
    <property type="component" value="Unassembled WGS sequence"/>
</dbReference>
<dbReference type="GO" id="GO:0005856">
    <property type="term" value="C:cytoskeleton"/>
    <property type="evidence" value="ECO:0007669"/>
    <property type="project" value="UniProtKB-SubCell"/>
</dbReference>
<feature type="compositionally biased region" description="Basic and acidic residues" evidence="15">
    <location>
        <begin position="677"/>
        <end position="696"/>
    </location>
</feature>
<evidence type="ECO:0000256" key="10">
    <source>
        <dbReference type="ARBA" id="ARBA00022840"/>
    </source>
</evidence>
<evidence type="ECO:0000313" key="17">
    <source>
        <dbReference type="Proteomes" id="UP001063166"/>
    </source>
</evidence>
<dbReference type="GO" id="GO:0005524">
    <property type="term" value="F:ATP binding"/>
    <property type="evidence" value="ECO:0007669"/>
    <property type="project" value="UniProtKB-KW"/>
</dbReference>
<dbReference type="InterPro" id="IPR043129">
    <property type="entry name" value="ATPase_NBD"/>
</dbReference>
<dbReference type="SMART" id="SM00268">
    <property type="entry name" value="ACTIN"/>
    <property type="match status" value="1"/>
</dbReference>
<dbReference type="Pfam" id="PF00022">
    <property type="entry name" value="Actin"/>
    <property type="match status" value="1"/>
</dbReference>
<evidence type="ECO:0000256" key="7">
    <source>
        <dbReference type="ARBA" id="ARBA00022695"/>
    </source>
</evidence>
<organism evidence="16 17">
    <name type="scientific">Lyophyllum shimeji</name>
    <name type="common">Hon-shimeji</name>
    <name type="synonym">Tricholoma shimeji</name>
    <dbReference type="NCBI Taxonomy" id="47721"/>
    <lineage>
        <taxon>Eukaryota</taxon>
        <taxon>Fungi</taxon>
        <taxon>Dikarya</taxon>
        <taxon>Basidiomycota</taxon>
        <taxon>Agaricomycotina</taxon>
        <taxon>Agaricomycetes</taxon>
        <taxon>Agaricomycetidae</taxon>
        <taxon>Agaricales</taxon>
        <taxon>Tricholomatineae</taxon>
        <taxon>Lyophyllaceae</taxon>
        <taxon>Lyophyllum</taxon>
    </lineage>
</organism>
<evidence type="ECO:0000256" key="3">
    <source>
        <dbReference type="ARBA" id="ARBA00006681"/>
    </source>
</evidence>
<keyword evidence="5" id="KW-0963">Cytoplasm</keyword>
<dbReference type="GO" id="GO:0070733">
    <property type="term" value="F:AMPylase activity"/>
    <property type="evidence" value="ECO:0007669"/>
    <property type="project" value="TreeGrafter"/>
</dbReference>
<dbReference type="SUPFAM" id="SSF53067">
    <property type="entry name" value="Actin-like ATPase domain"/>
    <property type="match status" value="2"/>
</dbReference>
<sequence length="1131" mass="126364">MASAQPTHPISALPLPPPSQLLIHRLTPDTHTPSVSTFRSKVLPNTPSLQRRARLLAAPCHFSHLTPMPLPFPYDIEPPPAGQPIKDKGAFVERWLSAREAVHERPLPPDTPRVPSAYTMPRTATSPASCLMLGAPSLARSFEQDGDPKPSDDEEVVKKRQELVDVLSGHSTLMTPPSMNDDEAFAPWSLRYSGHQFGSWAGQLGDGRAISVLVTPHPDDPNTSYELQLKGAGRTPFSRSADGLAVLRSSIREYLCSEGMHALGIPTTRSLSLIHLPSLPVARERVESACVMTRVAPSFLRIGSFEALNGPPNMFFFGGGQQDANWEALRILGEWVAGDVLRLGGVKAPEGKGMSGRPWGRELVLEVARRNAKMVAGWQAYGFMHGVINTDNVSVLGLTIDYGPYAFMDVFDWNHICNHTDEGGRYAYRLQPAMILFALRALLDALSHLIGAESELGTAVPPGWADGASKAKLDAWRKEGLKLRDELERVAQHTTAVEYARLMRQRLGLRREEPTDEPRLFKPLLNLLEAHRLDFHKTFRTLARFRPAMMEGRDVVPEGGEELRALIQQLLEATPEPARLDYKQATADWMAWLETYAVRIEGEVAEWGGRGMDVNGIRISVDVDGEREREMRRVNPRFVLRQWVLEEVIKKVERDVESGRRLLAKVMQMACNPFERWGAEGDPRPEEQLDKEEREERSTMSMLAPIICDNGTGYSKVGFAGNSDPSFVFPTAIAVRGSVSQTSRAPGPAIPAKPGHLASKRGVEDLDFFIGDEALANAKTPGYGVHYPIRHGMIDNWDHMERYWEQTIFKYLRAEPEDHYFLLTEPPLNPPENREQTAEIFFESFNIKGLYIAVQAVLALAASWSSSRVTDRTLTGTVIDSGDGVTHVIPCAEGYVIGSAIKHIPIAGRDISQFVLNLMRERGEMANVPPEDQLRVASKVKENYSYVCQDIVREFRKYDEEPLKYFERFEGEHSVTGRKYGIDVGYERFLAPEIFFNPEIYSSDFLTPLPEIVDDVIQQSPIDVRRGLYKNIVLSGGSTMFQHFGNRLKRDLKQLVDRRLDASALASGSALKSSGVEVDVISHKRQRYAVWFGGSLLASLPEFYTSCHTKAQYDEIGPSICRRYQIFGSAT</sequence>
<evidence type="ECO:0000313" key="16">
    <source>
        <dbReference type="EMBL" id="GLB40476.1"/>
    </source>
</evidence>
<evidence type="ECO:0000256" key="13">
    <source>
        <dbReference type="ARBA" id="ARBA00023212"/>
    </source>
</evidence>
<dbReference type="AlphaFoldDB" id="A0A9P3PRN0"/>
<comment type="similarity">
    <text evidence="3">Belongs to the actin family. ARP3 subfamily.</text>
</comment>
<comment type="subcellular location">
    <subcellularLocation>
        <location evidence="2">Cytoplasm</location>
        <location evidence="2">Cytoskeleton</location>
    </subcellularLocation>
</comment>
<comment type="cofactor">
    <cofactor evidence="1">
        <name>Mg(2+)</name>
        <dbReference type="ChEBI" id="CHEBI:18420"/>
    </cofactor>
</comment>
<keyword evidence="10" id="KW-0067">ATP-binding</keyword>
<evidence type="ECO:0000256" key="9">
    <source>
        <dbReference type="ARBA" id="ARBA00022741"/>
    </source>
</evidence>
<dbReference type="InterPro" id="IPR003846">
    <property type="entry name" value="SelO"/>
</dbReference>
<evidence type="ECO:0000256" key="6">
    <source>
        <dbReference type="ARBA" id="ARBA00022679"/>
    </source>
</evidence>
<gene>
    <name evidence="16" type="ORF">LshimejAT787_0803470</name>
</gene>
<dbReference type="FunFam" id="3.90.640.10:FF:000006">
    <property type="entry name" value="Actin-related protein 3 (ARP3)"/>
    <property type="match status" value="1"/>
</dbReference>
<evidence type="ECO:0000256" key="8">
    <source>
        <dbReference type="ARBA" id="ARBA00022723"/>
    </source>
</evidence>
<dbReference type="OrthoDB" id="421448at2759"/>
<dbReference type="GO" id="GO:0005739">
    <property type="term" value="C:mitochondrion"/>
    <property type="evidence" value="ECO:0007669"/>
    <property type="project" value="TreeGrafter"/>
</dbReference>
<dbReference type="CDD" id="cd10221">
    <property type="entry name" value="ASKHA_NBD_Arp3-like"/>
    <property type="match status" value="1"/>
</dbReference>
<dbReference type="EMBL" id="BRPK01000008">
    <property type="protein sequence ID" value="GLB40476.1"/>
    <property type="molecule type" value="Genomic_DNA"/>
</dbReference>
<keyword evidence="13" id="KW-0206">Cytoskeleton</keyword>
<comment type="caution">
    <text evidence="16">The sequence shown here is derived from an EMBL/GenBank/DDBJ whole genome shotgun (WGS) entry which is preliminary data.</text>
</comment>
<evidence type="ECO:0000256" key="5">
    <source>
        <dbReference type="ARBA" id="ARBA00022490"/>
    </source>
</evidence>